<dbReference type="PANTHER" id="PTHR30290">
    <property type="entry name" value="PERIPLASMIC BINDING COMPONENT OF ABC TRANSPORTER"/>
    <property type="match status" value="1"/>
</dbReference>
<sequence>MHHNTWHALVLGIIWVVLAWTQPAAGLEIDALRVGYKEPNTLDPHVALTGSSPSIVRFLYRGLTRFAIRNGRVTTAEVDPDLAESWIEPDEDDLTWVFRLRRGVHFHKGFGEMTAEDVKFSFERQIHDPQHMVFAKNLDVISSIEVVNNYTLWITLKHPDPVFLLRLAGYQQGYIVSKKAVQYYGEGFQWHPVGTGPFFFDERLKDEKIILKAHDAYQDPLEPGAEPSRTRPNVSEVHWFDVRDDDTMLLGLKYGAFDIIYPNVLTRTLIESAIQIGAVLDKRGPGTQWTLFFNTSEKPFDDIEVRRAIMYAIDRQAIKEAVWLKSLSTLAASPLPSGYVGHTPVEMPLYDPERARALLSKTGHSELELDADFISEAFEYPQIMALVQTQLNAIGVELPLVPVKNAVYHERIQANQNAIVLNAATRLPHADVMLSAYYHSSQAPKPRLGQKGTNFSHYYGIDDLLAEARQAPSDDERNQLYHEAQKLLMRDAVVLPLAVVPDMSLRNPKRVLTPFDPELGESAVHYFYNYPERFELVRQAYP</sequence>
<dbReference type="InterPro" id="IPR030678">
    <property type="entry name" value="Peptide/Ni-bd"/>
</dbReference>
<dbReference type="GO" id="GO:0015833">
    <property type="term" value="P:peptide transport"/>
    <property type="evidence" value="ECO:0007669"/>
    <property type="project" value="TreeGrafter"/>
</dbReference>
<dbReference type="GO" id="GO:1904680">
    <property type="term" value="F:peptide transmembrane transporter activity"/>
    <property type="evidence" value="ECO:0007669"/>
    <property type="project" value="TreeGrafter"/>
</dbReference>
<evidence type="ECO:0000313" key="2">
    <source>
        <dbReference type="EMBL" id="ETW99602.1"/>
    </source>
</evidence>
<dbReference type="Gene3D" id="3.40.190.10">
    <property type="entry name" value="Periplasmic binding protein-like II"/>
    <property type="match status" value="1"/>
</dbReference>
<organism evidence="2 3">
    <name type="scientific">Entotheonella factor</name>
    <dbReference type="NCBI Taxonomy" id="1429438"/>
    <lineage>
        <taxon>Bacteria</taxon>
        <taxon>Pseudomonadati</taxon>
        <taxon>Nitrospinota/Tectimicrobiota group</taxon>
        <taxon>Candidatus Tectimicrobiota</taxon>
        <taxon>Candidatus Entotheonellia</taxon>
        <taxon>Candidatus Entotheonellales</taxon>
        <taxon>Candidatus Entotheonellaceae</taxon>
        <taxon>Candidatus Entotheonella</taxon>
    </lineage>
</organism>
<proteinExistence type="predicted"/>
<feature type="domain" description="Solute-binding protein family 5" evidence="1">
    <location>
        <begin position="77"/>
        <end position="443"/>
    </location>
</feature>
<reference evidence="2 3" key="1">
    <citation type="journal article" date="2014" name="Nature">
        <title>An environmental bacterial taxon with a large and distinct metabolic repertoire.</title>
        <authorList>
            <person name="Wilson M.C."/>
            <person name="Mori T."/>
            <person name="Ruckert C."/>
            <person name="Uria A.R."/>
            <person name="Helf M.J."/>
            <person name="Takada K."/>
            <person name="Gernert C."/>
            <person name="Steffens U.A."/>
            <person name="Heycke N."/>
            <person name="Schmitt S."/>
            <person name="Rinke C."/>
            <person name="Helfrich E.J."/>
            <person name="Brachmann A.O."/>
            <person name="Gurgui C."/>
            <person name="Wakimoto T."/>
            <person name="Kracht M."/>
            <person name="Crusemann M."/>
            <person name="Hentschel U."/>
            <person name="Abe I."/>
            <person name="Matsunaga S."/>
            <person name="Kalinowski J."/>
            <person name="Takeyama H."/>
            <person name="Piel J."/>
        </authorList>
    </citation>
    <scope>NUCLEOTIDE SEQUENCE [LARGE SCALE GENOMIC DNA]</scope>
    <source>
        <strain evidence="3">TSY1</strain>
    </source>
</reference>
<evidence type="ECO:0000313" key="3">
    <source>
        <dbReference type="Proteomes" id="UP000019141"/>
    </source>
</evidence>
<dbReference type="Pfam" id="PF00496">
    <property type="entry name" value="SBP_bac_5"/>
    <property type="match status" value="1"/>
</dbReference>
<protein>
    <recommendedName>
        <fullName evidence="1">Solute-binding protein family 5 domain-containing protein</fullName>
    </recommendedName>
</protein>
<dbReference type="HOGENOM" id="CLU_017028_7_3_7"/>
<accession>W4LNQ3</accession>
<dbReference type="InterPro" id="IPR039424">
    <property type="entry name" value="SBP_5"/>
</dbReference>
<keyword evidence="3" id="KW-1185">Reference proteome</keyword>
<gene>
    <name evidence="2" type="ORF">ETSY1_14420</name>
</gene>
<dbReference type="Proteomes" id="UP000019141">
    <property type="component" value="Unassembled WGS sequence"/>
</dbReference>
<evidence type="ECO:0000259" key="1">
    <source>
        <dbReference type="Pfam" id="PF00496"/>
    </source>
</evidence>
<dbReference type="EMBL" id="AZHW01000428">
    <property type="protein sequence ID" value="ETW99602.1"/>
    <property type="molecule type" value="Genomic_DNA"/>
</dbReference>
<dbReference type="GO" id="GO:0030288">
    <property type="term" value="C:outer membrane-bounded periplasmic space"/>
    <property type="evidence" value="ECO:0007669"/>
    <property type="project" value="UniProtKB-ARBA"/>
</dbReference>
<dbReference type="PIRSF" id="PIRSF002741">
    <property type="entry name" value="MppA"/>
    <property type="match status" value="1"/>
</dbReference>
<name>W4LNQ3_ENTF1</name>
<dbReference type="AlphaFoldDB" id="W4LNQ3"/>
<dbReference type="Gene3D" id="3.10.105.10">
    <property type="entry name" value="Dipeptide-binding Protein, Domain 3"/>
    <property type="match status" value="1"/>
</dbReference>
<dbReference type="SUPFAM" id="SSF53850">
    <property type="entry name" value="Periplasmic binding protein-like II"/>
    <property type="match status" value="1"/>
</dbReference>
<comment type="caution">
    <text evidence="2">The sequence shown here is derived from an EMBL/GenBank/DDBJ whole genome shotgun (WGS) entry which is preliminary data.</text>
</comment>
<dbReference type="InterPro" id="IPR000914">
    <property type="entry name" value="SBP_5_dom"/>
</dbReference>
<dbReference type="GO" id="GO:0043190">
    <property type="term" value="C:ATP-binding cassette (ABC) transporter complex"/>
    <property type="evidence" value="ECO:0007669"/>
    <property type="project" value="InterPro"/>
</dbReference>